<dbReference type="Proteomes" id="UP000231932">
    <property type="component" value="Chromosome"/>
</dbReference>
<keyword evidence="1" id="KW-1133">Transmembrane helix</keyword>
<keyword evidence="3" id="KW-1185">Reference proteome</keyword>
<reference evidence="3" key="1">
    <citation type="submission" date="2017-11" db="EMBL/GenBank/DDBJ databases">
        <title>Complete Genome Sequence of Kyrpidia sp. Strain EA-1, a thermophilic, hydrogen-oxidizing Bacterium, isolated from the Azores.</title>
        <authorList>
            <person name="Reiner J.E."/>
            <person name="Lapp C.J."/>
            <person name="Bunk B."/>
            <person name="Gescher J."/>
        </authorList>
    </citation>
    <scope>NUCLEOTIDE SEQUENCE [LARGE SCALE GENOMIC DNA]</scope>
    <source>
        <strain evidence="3">EA-1</strain>
    </source>
</reference>
<accession>A0A2K8N5V2</accession>
<dbReference type="AlphaFoldDB" id="A0A2K8N5V2"/>
<gene>
    <name evidence="2" type="ORF">CVV65_05430</name>
</gene>
<evidence type="ECO:0000256" key="1">
    <source>
        <dbReference type="SAM" id="Phobius"/>
    </source>
</evidence>
<organism evidence="2 3">
    <name type="scientific">Kyrpidia spormannii</name>
    <dbReference type="NCBI Taxonomy" id="2055160"/>
    <lineage>
        <taxon>Bacteria</taxon>
        <taxon>Bacillati</taxon>
        <taxon>Bacillota</taxon>
        <taxon>Bacilli</taxon>
        <taxon>Bacillales</taxon>
        <taxon>Alicyclobacillaceae</taxon>
        <taxon>Kyrpidia</taxon>
    </lineage>
</organism>
<evidence type="ECO:0000313" key="3">
    <source>
        <dbReference type="Proteomes" id="UP000231932"/>
    </source>
</evidence>
<keyword evidence="1" id="KW-0812">Transmembrane</keyword>
<keyword evidence="1" id="KW-0472">Membrane</keyword>
<sequence length="59" mass="6855">MRARDRFDVRLVYVWILTVVTWLFTLMAAFAVRGIEAASGRCHKFRGNLKVAVSWTRLV</sequence>
<evidence type="ECO:0000313" key="2">
    <source>
        <dbReference type="EMBL" id="ATY84465.1"/>
    </source>
</evidence>
<name>A0A2K8N5V2_9BACL</name>
<proteinExistence type="predicted"/>
<protein>
    <submittedName>
        <fullName evidence="2">Uncharacterized protein</fullName>
    </submittedName>
</protein>
<dbReference type="KEGG" id="kyr:CVV65_05430"/>
<feature type="transmembrane region" description="Helical" evidence="1">
    <location>
        <begin position="12"/>
        <end position="32"/>
    </location>
</feature>
<dbReference type="EMBL" id="CP024955">
    <property type="protein sequence ID" value="ATY84465.1"/>
    <property type="molecule type" value="Genomic_DNA"/>
</dbReference>